<evidence type="ECO:0000313" key="5">
    <source>
        <dbReference type="EMBL" id="MCI1187401.1"/>
    </source>
</evidence>
<evidence type="ECO:0000259" key="4">
    <source>
        <dbReference type="Pfam" id="PF18962"/>
    </source>
</evidence>
<dbReference type="NCBIfam" id="TIGR04183">
    <property type="entry name" value="Por_Secre_tail"/>
    <property type="match status" value="1"/>
</dbReference>
<dbReference type="EMBL" id="JALBGC010000002">
    <property type="protein sequence ID" value="MCI1187401.1"/>
    <property type="molecule type" value="Genomic_DNA"/>
</dbReference>
<evidence type="ECO:0000313" key="6">
    <source>
        <dbReference type="Proteomes" id="UP001139193"/>
    </source>
</evidence>
<protein>
    <submittedName>
        <fullName evidence="5">FG-GAP-like repeat-containing protein</fullName>
    </submittedName>
</protein>
<keyword evidence="6" id="KW-1185">Reference proteome</keyword>
<evidence type="ECO:0000259" key="3">
    <source>
        <dbReference type="Pfam" id="PF13205"/>
    </source>
</evidence>
<dbReference type="InterPro" id="IPR028994">
    <property type="entry name" value="Integrin_alpha_N"/>
</dbReference>
<dbReference type="RefSeq" id="WP_241935676.1">
    <property type="nucleotide sequence ID" value="NZ_JALBGC010000002.1"/>
</dbReference>
<dbReference type="Proteomes" id="UP001139193">
    <property type="component" value="Unassembled WGS sequence"/>
</dbReference>
<comment type="caution">
    <text evidence="5">The sequence shown here is derived from an EMBL/GenBank/DDBJ whole genome shotgun (WGS) entry which is preliminary data.</text>
</comment>
<feature type="domain" description="Secretion system C-terminal sorting" evidence="4">
    <location>
        <begin position="510"/>
        <end position="586"/>
    </location>
</feature>
<feature type="signal peptide" evidence="2">
    <location>
        <begin position="1"/>
        <end position="22"/>
    </location>
</feature>
<dbReference type="InterPro" id="IPR013517">
    <property type="entry name" value="FG-GAP"/>
</dbReference>
<dbReference type="Pfam" id="PF18962">
    <property type="entry name" value="Por_Secre_tail"/>
    <property type="match status" value="1"/>
</dbReference>
<reference evidence="5" key="1">
    <citation type="submission" date="2022-03" db="EMBL/GenBank/DDBJ databases">
        <title>Bacterial whole genome sequence for Hymenobacter sp. DH14.</title>
        <authorList>
            <person name="Le V."/>
        </authorList>
    </citation>
    <scope>NUCLEOTIDE SEQUENCE</scope>
    <source>
        <strain evidence="5">DH14</strain>
    </source>
</reference>
<dbReference type="InterPro" id="IPR026444">
    <property type="entry name" value="Secre_tail"/>
</dbReference>
<proteinExistence type="predicted"/>
<organism evidence="5 6">
    <name type="scientific">Hymenobacter cyanobacteriorum</name>
    <dbReference type="NCBI Taxonomy" id="2926463"/>
    <lineage>
        <taxon>Bacteria</taxon>
        <taxon>Pseudomonadati</taxon>
        <taxon>Bacteroidota</taxon>
        <taxon>Cytophagia</taxon>
        <taxon>Cytophagales</taxon>
        <taxon>Hymenobacteraceae</taxon>
        <taxon>Hymenobacter</taxon>
    </lineage>
</organism>
<keyword evidence="1 2" id="KW-0732">Signal</keyword>
<dbReference type="Pfam" id="PF13205">
    <property type="entry name" value="Big_5"/>
    <property type="match status" value="1"/>
</dbReference>
<name>A0A9X2AEM9_9BACT</name>
<dbReference type="InterPro" id="IPR032812">
    <property type="entry name" value="SbsA_Ig"/>
</dbReference>
<evidence type="ECO:0000256" key="2">
    <source>
        <dbReference type="SAM" id="SignalP"/>
    </source>
</evidence>
<sequence>MKHFCSITCLLFVFLNSSLARAQGPAVVGTALSPVRNAPAVPRTASVVIPFSQPVNPATAGNIKMFSSQYRGSRTATTSTNANAATLLPTAPAGQSAAFKPGETVSVTVPATVLGTNGAGTVPYVYQFTAAATGGSGSFALNGDISVAGGDWACEVRVGDLDGDGDLDVVTNSGSPNSFSNITVGKINVLLNNGTGSYTAAPAIVVPLGPSSVALGDIDSDLDILSANHGNDSGNGNTVSICFNNGTGTFASPVNLIVAQSPQRIKLGDMDGDGDLDLVVNGSLTQVFFNNGSGGFSNSTAPGSPGGSITRSGSNLADMDGDGSLDLVGPGGIYRNNGQGSFTAVAGTSGGYYNDAIGDIDGDGDLDVITVGNVNTSLFGSNVLVQKNDGTGRVAATTTLTISSTSTYPTIIPCVALGDIDGDGDLDLLAGFSNNQLGIAVWQNDGQGHFMALPSFSGNVQAMNMVLADVDGDGDLDIVASIYSGYNVKILLNTTTLATTTARPARLVTLYPNPAASAATVQLSRAGMSTSAATQVTIYNGLGQVVAVSTLHAGQDTNTLPTAHLPAGCYMVRLQSADGNSTQRLVLY</sequence>
<accession>A0A9X2AEM9</accession>
<feature type="chain" id="PRO_5040798264" evidence="2">
    <location>
        <begin position="23"/>
        <end position="588"/>
    </location>
</feature>
<dbReference type="AlphaFoldDB" id="A0A9X2AEM9"/>
<feature type="domain" description="SbsA Ig-like" evidence="3">
    <location>
        <begin position="25"/>
        <end position="129"/>
    </location>
</feature>
<dbReference type="PANTHER" id="PTHR46580">
    <property type="entry name" value="SENSOR KINASE-RELATED"/>
    <property type="match status" value="1"/>
</dbReference>
<dbReference type="PANTHER" id="PTHR46580:SF4">
    <property type="entry name" value="ATP_GTP-BINDING PROTEIN"/>
    <property type="match status" value="1"/>
</dbReference>
<evidence type="ECO:0000256" key="1">
    <source>
        <dbReference type="ARBA" id="ARBA00022729"/>
    </source>
</evidence>
<dbReference type="SUPFAM" id="SSF69318">
    <property type="entry name" value="Integrin alpha N-terminal domain"/>
    <property type="match status" value="1"/>
</dbReference>
<gene>
    <name evidence="5" type="ORF">MON38_08210</name>
</gene>
<dbReference type="Pfam" id="PF13517">
    <property type="entry name" value="FG-GAP_3"/>
    <property type="match status" value="2"/>
</dbReference>
<dbReference type="Gene3D" id="2.130.10.130">
    <property type="entry name" value="Integrin alpha, N-terminal"/>
    <property type="match status" value="2"/>
</dbReference>